<dbReference type="AlphaFoldDB" id="A0A5S4H1Y7"/>
<protein>
    <submittedName>
        <fullName evidence="1">Uncharacterized protein</fullName>
    </submittedName>
</protein>
<evidence type="ECO:0000313" key="1">
    <source>
        <dbReference type="EMBL" id="TMR39245.1"/>
    </source>
</evidence>
<dbReference type="Proteomes" id="UP000306628">
    <property type="component" value="Unassembled WGS sequence"/>
</dbReference>
<dbReference type="RefSeq" id="WP_138687919.1">
    <property type="nucleotide sequence ID" value="NZ_JBHSAZ010000114.1"/>
</dbReference>
<proteinExistence type="predicted"/>
<keyword evidence="2" id="KW-1185">Reference proteome</keyword>
<comment type="caution">
    <text evidence="1">The sequence shown here is derived from an EMBL/GenBank/DDBJ whole genome shotgun (WGS) entry which is preliminary data.</text>
</comment>
<sequence length="80" mass="9212">MGRSSRIVLQHDLARVAVQRVNRWEYLTGITDAEREQMRAERLARGEPYDYEPGRRRNLTHSVVHVHACSTSPLTRAGAR</sequence>
<organism evidence="1 2">
    <name type="scientific">Nonomuraea zeae</name>
    <dbReference type="NCBI Taxonomy" id="1642303"/>
    <lineage>
        <taxon>Bacteria</taxon>
        <taxon>Bacillati</taxon>
        <taxon>Actinomycetota</taxon>
        <taxon>Actinomycetes</taxon>
        <taxon>Streptosporangiales</taxon>
        <taxon>Streptosporangiaceae</taxon>
        <taxon>Nonomuraea</taxon>
    </lineage>
</organism>
<accession>A0A5S4H1Y7</accession>
<gene>
    <name evidence="1" type="ORF">ETD85_02435</name>
</gene>
<dbReference type="OrthoDB" id="9956020at2"/>
<reference evidence="1 2" key="1">
    <citation type="submission" date="2019-05" db="EMBL/GenBank/DDBJ databases">
        <title>Draft genome sequence of Nonomuraea zeae DSM 100528.</title>
        <authorList>
            <person name="Saricaoglu S."/>
            <person name="Isik K."/>
        </authorList>
    </citation>
    <scope>NUCLEOTIDE SEQUENCE [LARGE SCALE GENOMIC DNA]</scope>
    <source>
        <strain evidence="1 2">DSM 100528</strain>
    </source>
</reference>
<dbReference type="EMBL" id="VCKX01000004">
    <property type="protein sequence ID" value="TMR39245.1"/>
    <property type="molecule type" value="Genomic_DNA"/>
</dbReference>
<evidence type="ECO:0000313" key="2">
    <source>
        <dbReference type="Proteomes" id="UP000306628"/>
    </source>
</evidence>
<name>A0A5S4H1Y7_9ACTN</name>